<gene>
    <name evidence="3" type="ORF">D7318_11070</name>
    <name evidence="2" type="ORF">D7319_09890</name>
</gene>
<evidence type="ECO:0000313" key="5">
    <source>
        <dbReference type="Proteomes" id="UP000275024"/>
    </source>
</evidence>
<protein>
    <submittedName>
        <fullName evidence="2">ABC transporter</fullName>
    </submittedName>
</protein>
<organism evidence="2 5">
    <name type="scientific">Streptomyces radicis</name>
    <dbReference type="NCBI Taxonomy" id="1750517"/>
    <lineage>
        <taxon>Bacteria</taxon>
        <taxon>Bacillati</taxon>
        <taxon>Actinomycetota</taxon>
        <taxon>Actinomycetes</taxon>
        <taxon>Kitasatosporales</taxon>
        <taxon>Streptomycetaceae</taxon>
        <taxon>Streptomyces</taxon>
    </lineage>
</organism>
<feature type="transmembrane region" description="Helical" evidence="1">
    <location>
        <begin position="20"/>
        <end position="41"/>
    </location>
</feature>
<dbReference type="EMBL" id="RBDX01000006">
    <property type="protein sequence ID" value="RKN10078.1"/>
    <property type="molecule type" value="Genomic_DNA"/>
</dbReference>
<feature type="transmembrane region" description="Helical" evidence="1">
    <location>
        <begin position="222"/>
        <end position="242"/>
    </location>
</feature>
<dbReference type="AlphaFoldDB" id="A0A3A9WAD2"/>
<feature type="transmembrane region" description="Helical" evidence="1">
    <location>
        <begin position="141"/>
        <end position="162"/>
    </location>
</feature>
<feature type="transmembrane region" description="Helical" evidence="1">
    <location>
        <begin position="169"/>
        <end position="187"/>
    </location>
</feature>
<evidence type="ECO:0000313" key="4">
    <source>
        <dbReference type="Proteomes" id="UP000268652"/>
    </source>
</evidence>
<dbReference type="Proteomes" id="UP000275024">
    <property type="component" value="Unassembled WGS sequence"/>
</dbReference>
<keyword evidence="1" id="KW-0472">Membrane</keyword>
<dbReference type="EMBL" id="RBDY01000006">
    <property type="protein sequence ID" value="RKN24420.1"/>
    <property type="molecule type" value="Genomic_DNA"/>
</dbReference>
<proteinExistence type="predicted"/>
<keyword evidence="4" id="KW-1185">Reference proteome</keyword>
<sequence length="247" mass="24445">MKGVLAFEWTKLWSLRSTPWSLVATMALTVLGSAVVGGSATASAENGISTFDAAPDAVAEAVLLAQLTLVALAALAITGEYSSGSISSTLHSVPIRGRMLAGKALVLGAVIGGAGLLLSAVGTATAAPLMGELGAFTAGEAVAAALGTAGYVAALAMIALGLGTVLRGAAGTITSLVLLLIPMPQLMKLSDMEWLDRAADLLPSVAGSVLMTGDADPYGPPAASAVLLVWSLAALVGGYGALRSRDA</sequence>
<accession>A0A3A9WAD2</accession>
<name>A0A3A9WAD2_9ACTN</name>
<comment type="caution">
    <text evidence="2">The sequence shown here is derived from an EMBL/GenBank/DDBJ whole genome shotgun (WGS) entry which is preliminary data.</text>
</comment>
<evidence type="ECO:0000256" key="1">
    <source>
        <dbReference type="SAM" id="Phobius"/>
    </source>
</evidence>
<dbReference type="OrthoDB" id="3432393at2"/>
<feature type="transmembrane region" description="Helical" evidence="1">
    <location>
        <begin position="100"/>
        <end position="121"/>
    </location>
</feature>
<keyword evidence="1" id="KW-1133">Transmembrane helix</keyword>
<dbReference type="Proteomes" id="UP000268652">
    <property type="component" value="Unassembled WGS sequence"/>
</dbReference>
<keyword evidence="1" id="KW-0812">Transmembrane</keyword>
<reference evidence="4 5" key="1">
    <citation type="submission" date="2018-09" db="EMBL/GenBank/DDBJ databases">
        <title>Streptomyces sp. nov. DS1-2, an endophytic actinomycete isolated from roots of Dendrobium scabrilingue.</title>
        <authorList>
            <person name="Kuncharoen N."/>
            <person name="Kudo T."/>
            <person name="Ohkuma M."/>
            <person name="Yuki M."/>
            <person name="Tanasupawat S."/>
        </authorList>
    </citation>
    <scope>NUCLEOTIDE SEQUENCE [LARGE SCALE GENOMIC DNA]</scope>
    <source>
        <strain evidence="2 5">AZ1-7</strain>
        <strain evidence="3 4">DS1-2</strain>
    </source>
</reference>
<dbReference type="RefSeq" id="WP_120696760.1">
    <property type="nucleotide sequence ID" value="NZ_RBDX01000006.1"/>
</dbReference>
<feature type="transmembrane region" description="Helical" evidence="1">
    <location>
        <begin position="61"/>
        <end position="79"/>
    </location>
</feature>
<evidence type="ECO:0000313" key="2">
    <source>
        <dbReference type="EMBL" id="RKN10078.1"/>
    </source>
</evidence>
<evidence type="ECO:0000313" key="3">
    <source>
        <dbReference type="EMBL" id="RKN24420.1"/>
    </source>
</evidence>